<keyword evidence="1" id="KW-0472">Membrane</keyword>
<dbReference type="Proteomes" id="UP000005439">
    <property type="component" value="Chromosome"/>
</dbReference>
<feature type="transmembrane region" description="Helical" evidence="1">
    <location>
        <begin position="119"/>
        <end position="144"/>
    </location>
</feature>
<dbReference type="PATRIC" id="fig|679936.5.peg.1850"/>
<keyword evidence="3" id="KW-1185">Reference proteome</keyword>
<dbReference type="AlphaFoldDB" id="G8U029"/>
<feature type="transmembrane region" description="Helical" evidence="1">
    <location>
        <begin position="58"/>
        <end position="77"/>
    </location>
</feature>
<reference evidence="2 3" key="2">
    <citation type="journal article" date="2012" name="Stand. Genomic Sci.">
        <title>Complete genome sequence of the moderately thermophilic mineral-sulfide-oxidizing firmicute Sulfobacillus acidophilus type strain (NAL(T)).</title>
        <authorList>
            <person name="Anderson I."/>
            <person name="Chertkov O."/>
            <person name="Chen A."/>
            <person name="Saunders E."/>
            <person name="Lapidus A."/>
            <person name="Nolan M."/>
            <person name="Lucas S."/>
            <person name="Hammon N."/>
            <person name="Deshpande S."/>
            <person name="Cheng J.F."/>
            <person name="Han C."/>
            <person name="Tapia R."/>
            <person name="Goodwin L.A."/>
            <person name="Pitluck S."/>
            <person name="Liolios K."/>
            <person name="Pagani I."/>
            <person name="Ivanova N."/>
            <person name="Mikhailova N."/>
            <person name="Pati A."/>
            <person name="Palaniappan K."/>
            <person name="Land M."/>
            <person name="Pan C."/>
            <person name="Rohde M."/>
            <person name="Pukall R."/>
            <person name="Goker M."/>
            <person name="Detter J.C."/>
            <person name="Woyke T."/>
            <person name="Bristow J."/>
            <person name="Eisen J.A."/>
            <person name="Markowitz V."/>
            <person name="Hugenholtz P."/>
            <person name="Kyrpides N.C."/>
            <person name="Klenk H.P."/>
            <person name="Mavromatis K."/>
        </authorList>
    </citation>
    <scope>NUCLEOTIDE SEQUENCE [LARGE SCALE GENOMIC DNA]</scope>
    <source>
        <strain evidence="3">ATCC 700253 / DSM 10332 / NAL</strain>
    </source>
</reference>
<dbReference type="KEGG" id="sap:Sulac_1785"/>
<reference evidence="3" key="1">
    <citation type="submission" date="2011-12" db="EMBL/GenBank/DDBJ databases">
        <title>The complete genome of chromosome of Sulfobacillus acidophilus DSM 10332.</title>
        <authorList>
            <person name="Lucas S."/>
            <person name="Han J."/>
            <person name="Lapidus A."/>
            <person name="Bruce D."/>
            <person name="Goodwin L."/>
            <person name="Pitluck S."/>
            <person name="Peters L."/>
            <person name="Kyrpides N."/>
            <person name="Mavromatis K."/>
            <person name="Ivanova N."/>
            <person name="Mikhailova N."/>
            <person name="Chertkov O."/>
            <person name="Saunders E."/>
            <person name="Detter J.C."/>
            <person name="Tapia R."/>
            <person name="Han C."/>
            <person name="Land M."/>
            <person name="Hauser L."/>
            <person name="Markowitz V."/>
            <person name="Cheng J.-F."/>
            <person name="Hugenholtz P."/>
            <person name="Woyke T."/>
            <person name="Wu D."/>
            <person name="Pukall R."/>
            <person name="Gehrich-Schroeter G."/>
            <person name="Schneider S."/>
            <person name="Klenk H.-P."/>
            <person name="Eisen J.A."/>
        </authorList>
    </citation>
    <scope>NUCLEOTIDE SEQUENCE [LARGE SCALE GENOMIC DNA]</scope>
    <source>
        <strain evidence="3">ATCC 700253 / DSM 10332 / NAL</strain>
    </source>
</reference>
<dbReference type="STRING" id="679936.Sulac_1785"/>
<protein>
    <submittedName>
        <fullName evidence="2">Stage V sporulation protein AC</fullName>
    </submittedName>
</protein>
<name>G8U029_SULAD</name>
<keyword evidence="1" id="KW-1133">Transmembrane helix</keyword>
<feature type="transmembrane region" description="Helical" evidence="1">
    <location>
        <begin position="21"/>
        <end position="46"/>
    </location>
</feature>
<accession>G8U029</accession>
<dbReference type="PANTHER" id="PTHR38450">
    <property type="entry name" value="STAGE V SPORULATION PROTEIN AC-RELATED"/>
    <property type="match status" value="1"/>
</dbReference>
<dbReference type="EMBL" id="CP003179">
    <property type="protein sequence ID" value="AEW05278.1"/>
    <property type="molecule type" value="Genomic_DNA"/>
</dbReference>
<organism evidence="2 3">
    <name type="scientific">Sulfobacillus acidophilus (strain ATCC 700253 / DSM 10332 / NAL)</name>
    <dbReference type="NCBI Taxonomy" id="679936"/>
    <lineage>
        <taxon>Bacteria</taxon>
        <taxon>Bacillati</taxon>
        <taxon>Bacillota</taxon>
        <taxon>Clostridia</taxon>
        <taxon>Eubacteriales</taxon>
        <taxon>Clostridiales Family XVII. Incertae Sedis</taxon>
        <taxon>Sulfobacillus</taxon>
    </lineage>
</organism>
<proteinExistence type="predicted"/>
<dbReference type="HOGENOM" id="CLU_112786_0_1_9"/>
<dbReference type="InterPro" id="IPR005562">
    <property type="entry name" value="SpoVA"/>
</dbReference>
<sequence>MASTHENYQQLVTRLKPKRPLWSNLLWAFIVGGIICTLGQAVQTFFMHHGMTAKEAASPTSVVMIALGSLLTGLGWYDRVVKRGGMGGSLPITGFANAMVAPAMEFRTEGAIMGVGSRLFTIAGPVLAYGLLAAFLVSLVRYLLTGVA</sequence>
<dbReference type="InterPro" id="IPR014203">
    <property type="entry name" value="Spore_V_AC"/>
</dbReference>
<evidence type="ECO:0000313" key="3">
    <source>
        <dbReference type="Proteomes" id="UP000005439"/>
    </source>
</evidence>
<dbReference type="NCBIfam" id="TIGR02838">
    <property type="entry name" value="spore_V_AC"/>
    <property type="match status" value="1"/>
</dbReference>
<dbReference type="Pfam" id="PF03862">
    <property type="entry name" value="SpoVAC_SpoVAEB"/>
    <property type="match status" value="1"/>
</dbReference>
<gene>
    <name evidence="2" type="ordered locus">Sulac_1785</name>
</gene>
<keyword evidence="1" id="KW-0812">Transmembrane</keyword>
<evidence type="ECO:0000256" key="1">
    <source>
        <dbReference type="SAM" id="Phobius"/>
    </source>
</evidence>
<evidence type="ECO:0000313" key="2">
    <source>
        <dbReference type="EMBL" id="AEW05278.1"/>
    </source>
</evidence>
<dbReference type="PANTHER" id="PTHR38450:SF1">
    <property type="entry name" value="STAGE V SPORULATION PROTEIN AC"/>
    <property type="match status" value="1"/>
</dbReference>